<dbReference type="SMART" id="SM00382">
    <property type="entry name" value="AAA"/>
    <property type="match status" value="1"/>
</dbReference>
<dbReference type="AlphaFoldDB" id="A0A850R8U2"/>
<dbReference type="GO" id="GO:0005886">
    <property type="term" value="C:plasma membrane"/>
    <property type="evidence" value="ECO:0007669"/>
    <property type="project" value="TreeGrafter"/>
</dbReference>
<comment type="similarity">
    <text evidence="1">Belongs to the ABC transporter superfamily.</text>
</comment>
<dbReference type="PANTHER" id="PTHR24220">
    <property type="entry name" value="IMPORT ATP-BINDING PROTEIN"/>
    <property type="match status" value="1"/>
</dbReference>
<dbReference type="Pfam" id="PF00005">
    <property type="entry name" value="ABC_tran"/>
    <property type="match status" value="1"/>
</dbReference>
<sequence length="255" mass="27645">MRDGQAPMVRMESIVKRRGQADSGFELRVPELRVDTGEVVALIGESGCGKSTLLDLIALILAPTSAVQFRLHLAGEGAGQDLAALWARGDEGALAALRREALGYIPQTGGLLSFLSVRENIRLPCRIKGVSLADRELETLAKRLGVAECLDRKPHALSIGQRQRVAILRAIAHGPRLLLADEPTAALDKPRARAVLADMNALACQQHLAVVVVTHDLDLLAEHVDRAYTFDLERLSESETRSTCRALDDAKRVIA</sequence>
<dbReference type="PANTHER" id="PTHR24220:SF689">
    <property type="entry name" value="LIPOPROTEIN-RELEASING SYSTEM ATP-BINDING PROTEIN LOLD"/>
    <property type="match status" value="1"/>
</dbReference>
<evidence type="ECO:0000256" key="1">
    <source>
        <dbReference type="ARBA" id="ARBA00005417"/>
    </source>
</evidence>
<evidence type="ECO:0000313" key="5">
    <source>
        <dbReference type="EMBL" id="NVZ11119.1"/>
    </source>
</evidence>
<keyword evidence="3 5" id="KW-0067">ATP-binding</keyword>
<name>A0A850R8U2_9GAMM</name>
<organism evidence="5 6">
    <name type="scientific">Allochromatium humboldtianum</name>
    <dbReference type="NCBI Taxonomy" id="504901"/>
    <lineage>
        <taxon>Bacteria</taxon>
        <taxon>Pseudomonadati</taxon>
        <taxon>Pseudomonadota</taxon>
        <taxon>Gammaproteobacteria</taxon>
        <taxon>Chromatiales</taxon>
        <taxon>Chromatiaceae</taxon>
        <taxon>Allochromatium</taxon>
    </lineage>
</organism>
<dbReference type="SUPFAM" id="SSF52540">
    <property type="entry name" value="P-loop containing nucleoside triphosphate hydrolases"/>
    <property type="match status" value="1"/>
</dbReference>
<comment type="caution">
    <text evidence="5">The sequence shown here is derived from an EMBL/GenBank/DDBJ whole genome shotgun (WGS) entry which is preliminary data.</text>
</comment>
<dbReference type="Proteomes" id="UP000592294">
    <property type="component" value="Unassembled WGS sequence"/>
</dbReference>
<gene>
    <name evidence="5" type="ORF">HW932_17835</name>
</gene>
<evidence type="ECO:0000313" key="6">
    <source>
        <dbReference type="Proteomes" id="UP000592294"/>
    </source>
</evidence>
<evidence type="ECO:0000256" key="2">
    <source>
        <dbReference type="ARBA" id="ARBA00022741"/>
    </source>
</evidence>
<dbReference type="GO" id="GO:0044874">
    <property type="term" value="P:lipoprotein localization to outer membrane"/>
    <property type="evidence" value="ECO:0007669"/>
    <property type="project" value="TreeGrafter"/>
</dbReference>
<protein>
    <submittedName>
        <fullName evidence="5">ABC transporter ATP-binding protein</fullName>
    </submittedName>
</protein>
<dbReference type="GO" id="GO:0005524">
    <property type="term" value="F:ATP binding"/>
    <property type="evidence" value="ECO:0007669"/>
    <property type="project" value="UniProtKB-KW"/>
</dbReference>
<keyword evidence="6" id="KW-1185">Reference proteome</keyword>
<dbReference type="InterPro" id="IPR015854">
    <property type="entry name" value="ABC_transpr_LolD-like"/>
</dbReference>
<dbReference type="InterPro" id="IPR003593">
    <property type="entry name" value="AAA+_ATPase"/>
</dbReference>
<accession>A0A850R8U2</accession>
<keyword evidence="2" id="KW-0547">Nucleotide-binding</keyword>
<dbReference type="GO" id="GO:0016887">
    <property type="term" value="F:ATP hydrolysis activity"/>
    <property type="evidence" value="ECO:0007669"/>
    <property type="project" value="InterPro"/>
</dbReference>
<dbReference type="GO" id="GO:0022857">
    <property type="term" value="F:transmembrane transporter activity"/>
    <property type="evidence" value="ECO:0007669"/>
    <property type="project" value="TreeGrafter"/>
</dbReference>
<dbReference type="Gene3D" id="3.40.50.300">
    <property type="entry name" value="P-loop containing nucleotide triphosphate hydrolases"/>
    <property type="match status" value="1"/>
</dbReference>
<evidence type="ECO:0000256" key="3">
    <source>
        <dbReference type="ARBA" id="ARBA00022840"/>
    </source>
</evidence>
<dbReference type="InterPro" id="IPR027417">
    <property type="entry name" value="P-loop_NTPase"/>
</dbReference>
<dbReference type="EMBL" id="JABZEO010000016">
    <property type="protein sequence ID" value="NVZ11119.1"/>
    <property type="molecule type" value="Genomic_DNA"/>
</dbReference>
<dbReference type="InterPro" id="IPR003439">
    <property type="entry name" value="ABC_transporter-like_ATP-bd"/>
</dbReference>
<dbReference type="PROSITE" id="PS50893">
    <property type="entry name" value="ABC_TRANSPORTER_2"/>
    <property type="match status" value="1"/>
</dbReference>
<feature type="domain" description="ABC transporter" evidence="4">
    <location>
        <begin position="9"/>
        <end position="255"/>
    </location>
</feature>
<dbReference type="GO" id="GO:0089705">
    <property type="term" value="P:protein localization to outer membrane"/>
    <property type="evidence" value="ECO:0007669"/>
    <property type="project" value="TreeGrafter"/>
</dbReference>
<proteinExistence type="inferred from homology"/>
<evidence type="ECO:0000259" key="4">
    <source>
        <dbReference type="PROSITE" id="PS50893"/>
    </source>
</evidence>
<reference evidence="5 6" key="1">
    <citation type="submission" date="2020-06" db="EMBL/GenBank/DDBJ databases">
        <title>Whole-genome sequence of Allochromatium humboldtianum DSM 21881, type strain.</title>
        <authorList>
            <person name="Kyndt J.A."/>
            <person name="Meyer T.E."/>
        </authorList>
    </citation>
    <scope>NUCLEOTIDE SEQUENCE [LARGE SCALE GENOMIC DNA]</scope>
    <source>
        <strain evidence="5 6">DSM 21881</strain>
    </source>
</reference>